<dbReference type="Gene3D" id="2.60.210.10">
    <property type="entry name" value="Apoptosis, Tumor Necrosis Factor Receptor Associated Protein 2, Chain A"/>
    <property type="match status" value="1"/>
</dbReference>
<reference evidence="2 3" key="1">
    <citation type="submission" date="2024-02" db="EMBL/GenBank/DDBJ databases">
        <title>de novo genome assembly of Solanum bulbocastanum strain 11H21.</title>
        <authorList>
            <person name="Hosaka A.J."/>
        </authorList>
    </citation>
    <scope>NUCLEOTIDE SEQUENCE [LARGE SCALE GENOMIC DNA]</scope>
    <source>
        <tissue evidence="2">Young leaves</tissue>
    </source>
</reference>
<dbReference type="EMBL" id="JBANQN010000004">
    <property type="protein sequence ID" value="KAK6790794.1"/>
    <property type="molecule type" value="Genomic_DNA"/>
</dbReference>
<protein>
    <recommendedName>
        <fullName evidence="1">MATH domain-containing protein</fullName>
    </recommendedName>
</protein>
<dbReference type="Pfam" id="PF22486">
    <property type="entry name" value="MATH_2"/>
    <property type="match status" value="1"/>
</dbReference>
<dbReference type="PANTHER" id="PTHR46162">
    <property type="entry name" value="TRAF-LIKE FAMILY PROTEIN"/>
    <property type="match status" value="1"/>
</dbReference>
<evidence type="ECO:0000313" key="3">
    <source>
        <dbReference type="Proteomes" id="UP001371456"/>
    </source>
</evidence>
<dbReference type="CDD" id="cd00121">
    <property type="entry name" value="MATH"/>
    <property type="match status" value="1"/>
</dbReference>
<sequence>MARDVMARIGSVTGCPGPGDNRVVGCGGQVENPCWPGLARLDLVSVQSRLVIPSKWLVGPKTKMIIHPDGDGNGAGHISVYLAVIGKSSAHTVWEEWRSVRNIKNEWGFSKCISHETFKDLSNGYLIDDKCIFGVDVYAIKNQGIGECMSLLNEPELYKLK</sequence>
<dbReference type="AlphaFoldDB" id="A0AAN8YEX2"/>
<dbReference type="InterPro" id="IPR008974">
    <property type="entry name" value="TRAF-like"/>
</dbReference>
<comment type="caution">
    <text evidence="2">The sequence shown here is derived from an EMBL/GenBank/DDBJ whole genome shotgun (WGS) entry which is preliminary data.</text>
</comment>
<evidence type="ECO:0000313" key="2">
    <source>
        <dbReference type="EMBL" id="KAK6790794.1"/>
    </source>
</evidence>
<name>A0AAN8YEX2_SOLBU</name>
<gene>
    <name evidence="2" type="ORF">RDI58_009875</name>
</gene>
<dbReference type="SUPFAM" id="SSF49599">
    <property type="entry name" value="TRAF domain-like"/>
    <property type="match status" value="1"/>
</dbReference>
<evidence type="ECO:0000259" key="1">
    <source>
        <dbReference type="Pfam" id="PF22486"/>
    </source>
</evidence>
<keyword evidence="3" id="KW-1185">Reference proteome</keyword>
<proteinExistence type="predicted"/>
<organism evidence="2 3">
    <name type="scientific">Solanum bulbocastanum</name>
    <name type="common">Wild potato</name>
    <dbReference type="NCBI Taxonomy" id="147425"/>
    <lineage>
        <taxon>Eukaryota</taxon>
        <taxon>Viridiplantae</taxon>
        <taxon>Streptophyta</taxon>
        <taxon>Embryophyta</taxon>
        <taxon>Tracheophyta</taxon>
        <taxon>Spermatophyta</taxon>
        <taxon>Magnoliopsida</taxon>
        <taxon>eudicotyledons</taxon>
        <taxon>Gunneridae</taxon>
        <taxon>Pentapetalae</taxon>
        <taxon>asterids</taxon>
        <taxon>lamiids</taxon>
        <taxon>Solanales</taxon>
        <taxon>Solanaceae</taxon>
        <taxon>Solanoideae</taxon>
        <taxon>Solaneae</taxon>
        <taxon>Solanum</taxon>
    </lineage>
</organism>
<dbReference type="Proteomes" id="UP001371456">
    <property type="component" value="Unassembled WGS sequence"/>
</dbReference>
<accession>A0AAN8YEX2</accession>
<dbReference type="PANTHER" id="PTHR46162:SF20">
    <property type="entry name" value="UBIQUITIN CARBOXYL-TERMINAL HYDROLASE 7-LIKE ISOFORM X1"/>
    <property type="match status" value="1"/>
</dbReference>
<feature type="domain" description="MATH" evidence="1">
    <location>
        <begin position="95"/>
        <end position="137"/>
    </location>
</feature>
<dbReference type="InterPro" id="IPR002083">
    <property type="entry name" value="MATH/TRAF_dom"/>
</dbReference>